<dbReference type="Proteomes" id="UP001157974">
    <property type="component" value="Unassembled WGS sequence"/>
</dbReference>
<evidence type="ECO:0000313" key="3">
    <source>
        <dbReference type="EMBL" id="KAJ8906526.1"/>
    </source>
</evidence>
<dbReference type="EMBL" id="JAMWBK010000003">
    <property type="protein sequence ID" value="KAJ8906526.1"/>
    <property type="molecule type" value="Genomic_DNA"/>
</dbReference>
<dbReference type="Gene3D" id="3.90.550.10">
    <property type="entry name" value="Spore Coat Polysaccharide Biosynthesis Protein SpsA, Chain A"/>
    <property type="match status" value="1"/>
</dbReference>
<dbReference type="Gene3D" id="3.40.50.11350">
    <property type="match status" value="1"/>
</dbReference>
<evidence type="ECO:0000313" key="4">
    <source>
        <dbReference type="Proteomes" id="UP001157974"/>
    </source>
</evidence>
<protein>
    <recommendedName>
        <fullName evidence="5">Glycosyltransferase 2-like domain-containing protein</fullName>
    </recommendedName>
</protein>
<proteinExistence type="predicted"/>
<keyword evidence="2" id="KW-0812">Transmembrane</keyword>
<evidence type="ECO:0000256" key="1">
    <source>
        <dbReference type="SAM" id="MobiDB-lite"/>
    </source>
</evidence>
<feature type="compositionally biased region" description="Basic and acidic residues" evidence="1">
    <location>
        <begin position="51"/>
        <end position="68"/>
    </location>
</feature>
<keyword evidence="2" id="KW-0472">Membrane</keyword>
<keyword evidence="2" id="KW-1133">Transmembrane helix</keyword>
<evidence type="ECO:0008006" key="5">
    <source>
        <dbReference type="Google" id="ProtNLM"/>
    </source>
</evidence>
<dbReference type="AlphaFoldDB" id="A0AAV8UY45"/>
<comment type="caution">
    <text evidence="3">The sequence shown here is derived from an EMBL/GenBank/DDBJ whole genome shotgun (WGS) entry which is preliminary data.</text>
</comment>
<gene>
    <name evidence="3" type="ORF">NDN08_003019</name>
</gene>
<feature type="transmembrane region" description="Helical" evidence="2">
    <location>
        <begin position="119"/>
        <end position="137"/>
    </location>
</feature>
<dbReference type="SUPFAM" id="SSF53448">
    <property type="entry name" value="Nucleotide-diphospho-sugar transferases"/>
    <property type="match status" value="1"/>
</dbReference>
<evidence type="ECO:0000256" key="2">
    <source>
        <dbReference type="SAM" id="Phobius"/>
    </source>
</evidence>
<dbReference type="PANTHER" id="PTHR40743">
    <property type="entry name" value="NUCLEOTIDE-DIPHOSPHO-SUGAR TRANSFERASE CONTAINING PROTEIN"/>
    <property type="match status" value="1"/>
</dbReference>
<keyword evidence="4" id="KW-1185">Reference proteome</keyword>
<dbReference type="Gene3D" id="3.40.50.11340">
    <property type="match status" value="1"/>
</dbReference>
<dbReference type="PANTHER" id="PTHR40743:SF1">
    <property type="entry name" value="POSSIBLE GLYCOSYLTRANSFERASE"/>
    <property type="match status" value="1"/>
</dbReference>
<accession>A0AAV8UY45</accession>
<organism evidence="3 4">
    <name type="scientific">Rhodosorus marinus</name>
    <dbReference type="NCBI Taxonomy" id="101924"/>
    <lineage>
        <taxon>Eukaryota</taxon>
        <taxon>Rhodophyta</taxon>
        <taxon>Stylonematophyceae</taxon>
        <taxon>Stylonematales</taxon>
        <taxon>Stylonemataceae</taxon>
        <taxon>Rhodosorus</taxon>
    </lineage>
</organism>
<feature type="region of interest" description="Disordered" evidence="1">
    <location>
        <begin position="1"/>
        <end position="92"/>
    </location>
</feature>
<dbReference type="InterPro" id="IPR029044">
    <property type="entry name" value="Nucleotide-diphossugar_trans"/>
</dbReference>
<name>A0AAV8UY45_9RHOD</name>
<sequence>MKETGDDIVTLRKKASQKAVSKAAIVPPSPPDASEGSAGEQLAGNGGVPEKTGDLKLRSVGSHARDLNGKGPSDPAPLPVKMNPESGRGRDKSSYANFNLSIDLRDAIRQLRKLARKNFRLALAPVIVSCLLFYFYFTNVVIHPRVTREFVPGQTEIVAGQKDMKSLQQGTSLIAACKDENGLLTVLRTWLKVNNVDEVVLVDWGSEKPFSKVLSRLMDVSGIVLVTVDDAGSFNVASAYNLAMHYASHDIVIRVDCDQILEQDFVVSHPLAREPLFYAGSWTEARNSNELQLNDVLVVRQEYFWKTGGYDERIEVRGGEDEDLYARLLAIPRMKRRSVNYEKVKHLPPLLDTKSQLSELLSPVDIDCNKIMLSSLPAWDPSAVQDRALYRIDVSSSDRYLISLLRKPTSLADRLSEKTFGDTRKLALRTRLNSDFRVPNAFLEGMDTRSLEMLLGKLLMRVRSSGSSSKPTVFFAHCMHGLGNRIRALGSSMAVARNTGRELVVIWDNDSHCSAKFSDLFGNDYPVIENLKATFPFTQEALTDPAWATVKAFNYMDTEEGSEKNKEVTELKGNHIYYKGAFIMNAPKLSSWKMDNDELAKLKPSADVQEILDKFDPRQDFSDVVSVHIRNRGLDTDIDGVDSKREYTEKGAADMQYWRERSHYTNFVKKMQEIVTAEPQTKFYLSSDTVHILDEMKRLFPGKILVTPRDCDDRGGDCIKYALADLYLLARGKYVLGSNWSSFTEAAQRLGGLQGFMAGRDFANETLSTN</sequence>
<reference evidence="3 4" key="1">
    <citation type="journal article" date="2023" name="Nat. Commun.">
        <title>Origin of minicircular mitochondrial genomes in red algae.</title>
        <authorList>
            <person name="Lee Y."/>
            <person name="Cho C.H."/>
            <person name="Lee Y.M."/>
            <person name="Park S.I."/>
            <person name="Yang J.H."/>
            <person name="West J.A."/>
            <person name="Bhattacharya D."/>
            <person name="Yoon H.S."/>
        </authorList>
    </citation>
    <scope>NUCLEOTIDE SEQUENCE [LARGE SCALE GENOMIC DNA]</scope>
    <source>
        <strain evidence="3 4">CCMP1338</strain>
        <tissue evidence="3">Whole cell</tissue>
    </source>
</reference>